<reference evidence="2" key="1">
    <citation type="submission" date="2022-03" db="EMBL/GenBank/DDBJ databases">
        <authorList>
            <person name="Alioto T."/>
            <person name="Alioto T."/>
            <person name="Gomez Garrido J."/>
        </authorList>
    </citation>
    <scope>NUCLEOTIDE SEQUENCE</scope>
</reference>
<feature type="domain" description="Helix-turn-helix" evidence="1">
    <location>
        <begin position="56"/>
        <end position="111"/>
    </location>
</feature>
<dbReference type="EMBL" id="OW240923">
    <property type="protein sequence ID" value="CAH2324938.1"/>
    <property type="molecule type" value="Genomic_DNA"/>
</dbReference>
<dbReference type="AlphaFoldDB" id="A0AAD1TJR3"/>
<dbReference type="InterPro" id="IPR058912">
    <property type="entry name" value="HTH_animal"/>
</dbReference>
<evidence type="ECO:0000313" key="3">
    <source>
        <dbReference type="Proteomes" id="UP001295444"/>
    </source>
</evidence>
<feature type="non-terminal residue" evidence="2">
    <location>
        <position position="156"/>
    </location>
</feature>
<proteinExistence type="predicted"/>
<organism evidence="2 3">
    <name type="scientific">Pelobates cultripes</name>
    <name type="common">Western spadefoot toad</name>
    <dbReference type="NCBI Taxonomy" id="61616"/>
    <lineage>
        <taxon>Eukaryota</taxon>
        <taxon>Metazoa</taxon>
        <taxon>Chordata</taxon>
        <taxon>Craniata</taxon>
        <taxon>Vertebrata</taxon>
        <taxon>Euteleostomi</taxon>
        <taxon>Amphibia</taxon>
        <taxon>Batrachia</taxon>
        <taxon>Anura</taxon>
        <taxon>Pelobatoidea</taxon>
        <taxon>Pelobatidae</taxon>
        <taxon>Pelobates</taxon>
    </lineage>
</organism>
<protein>
    <recommendedName>
        <fullName evidence="1">Helix-turn-helix domain-containing protein</fullName>
    </recommendedName>
</protein>
<dbReference type="PANTHER" id="PTHR21301:SF12">
    <property type="match status" value="1"/>
</dbReference>
<evidence type="ECO:0000259" key="1">
    <source>
        <dbReference type="Pfam" id="PF26215"/>
    </source>
</evidence>
<dbReference type="PANTHER" id="PTHR21301">
    <property type="entry name" value="REVERSE TRANSCRIPTASE"/>
    <property type="match status" value="1"/>
</dbReference>
<keyword evidence="3" id="KW-1185">Reference proteome</keyword>
<evidence type="ECO:0000313" key="2">
    <source>
        <dbReference type="EMBL" id="CAH2324938.1"/>
    </source>
</evidence>
<name>A0AAD1TJR3_PELCU</name>
<dbReference type="Proteomes" id="UP001295444">
    <property type="component" value="Chromosome 12"/>
</dbReference>
<dbReference type="Pfam" id="PF26215">
    <property type="entry name" value="HTH_animal"/>
    <property type="match status" value="1"/>
</dbReference>
<gene>
    <name evidence="2" type="ORF">PECUL_23A013839</name>
</gene>
<sequence>MEAQEMIQFLNQVESPIRFTANINLASVQFLDLEIAINDEGLAYRLYHKPTDRNTLLHNTSAHPKALKRSLPKAQFLRVIRNNSDENIMERQLEEMMVKFLERGYKRDDLVRAKLEAKSACPTKVKSESQRLVFPVTFHDASPTISKIVKDNWNML</sequence>
<accession>A0AAD1TJR3</accession>